<reference evidence="2 3" key="1">
    <citation type="submission" date="2018-10" db="EMBL/GenBank/DDBJ databases">
        <title>Genome sequence of Verticillium nonalfalfae VnAa140.</title>
        <authorList>
            <person name="Stajich J.E."/>
            <person name="Kasson M.T."/>
        </authorList>
    </citation>
    <scope>NUCLEOTIDE SEQUENCE [LARGE SCALE GENOMIC DNA]</scope>
    <source>
        <strain evidence="2 3">VnAa140</strain>
    </source>
</reference>
<dbReference type="Gene3D" id="3.40.50.150">
    <property type="entry name" value="Vaccinia Virus protein VP39"/>
    <property type="match status" value="1"/>
</dbReference>
<feature type="domain" description="Methyltransferase" evidence="1">
    <location>
        <begin position="63"/>
        <end position="153"/>
    </location>
</feature>
<dbReference type="PANTHER" id="PTHR43464:SF23">
    <property type="entry name" value="JUVENILE HORMONE ACID O-METHYLTRANSFERASE"/>
    <property type="match status" value="1"/>
</dbReference>
<dbReference type="Proteomes" id="UP000267145">
    <property type="component" value="Unassembled WGS sequence"/>
</dbReference>
<gene>
    <name evidence="2" type="ORF">D7B24_001045</name>
</gene>
<name>A0A3M9YGW2_9PEZI</name>
<evidence type="ECO:0000313" key="2">
    <source>
        <dbReference type="EMBL" id="RNJ59807.1"/>
    </source>
</evidence>
<sequence length="208" mass="22450">MSQIGRSYGASNVDEMKAIYDDWATSYDKELAEAQHDYVAPAVATSHVLKSLNVKRLGDHIEILDAGCGTGLVGVELAKVGAKHIDGVDLSPGMLKVAQKLRVYRALEAVDLSQPLARANASYDVVVCVGTMTEGHVGPAAIDEFVRVLKKDGYLVATILFSIWENGGYERRVKELVTAGKVAFVSANLEDYRRGAGVQARMLVLQAL</sequence>
<dbReference type="SUPFAM" id="SSF53335">
    <property type="entry name" value="S-adenosyl-L-methionine-dependent methyltransferases"/>
    <property type="match status" value="1"/>
</dbReference>
<organism evidence="2 3">
    <name type="scientific">Verticillium nonalfalfae</name>
    <dbReference type="NCBI Taxonomy" id="1051616"/>
    <lineage>
        <taxon>Eukaryota</taxon>
        <taxon>Fungi</taxon>
        <taxon>Dikarya</taxon>
        <taxon>Ascomycota</taxon>
        <taxon>Pezizomycotina</taxon>
        <taxon>Sordariomycetes</taxon>
        <taxon>Hypocreomycetidae</taxon>
        <taxon>Glomerellales</taxon>
        <taxon>Plectosphaerellaceae</taxon>
        <taxon>Verticillium</taxon>
    </lineage>
</organism>
<protein>
    <recommendedName>
        <fullName evidence="1">Methyltransferase domain-containing protein</fullName>
    </recommendedName>
</protein>
<dbReference type="GeneID" id="39604734"/>
<evidence type="ECO:0000259" key="1">
    <source>
        <dbReference type="Pfam" id="PF13649"/>
    </source>
</evidence>
<dbReference type="CDD" id="cd02440">
    <property type="entry name" value="AdoMet_MTases"/>
    <property type="match status" value="1"/>
</dbReference>
<dbReference type="STRING" id="1051616.A0A3M9YGW2"/>
<dbReference type="GO" id="GO:0010420">
    <property type="term" value="F:polyprenyldihydroxybenzoate methyltransferase activity"/>
    <property type="evidence" value="ECO:0007669"/>
    <property type="project" value="TreeGrafter"/>
</dbReference>
<dbReference type="Pfam" id="PF13649">
    <property type="entry name" value="Methyltransf_25"/>
    <property type="match status" value="1"/>
</dbReference>
<proteinExistence type="predicted"/>
<evidence type="ECO:0000313" key="3">
    <source>
        <dbReference type="Proteomes" id="UP000267145"/>
    </source>
</evidence>
<dbReference type="PANTHER" id="PTHR43464">
    <property type="entry name" value="METHYLTRANSFERASE"/>
    <property type="match status" value="1"/>
</dbReference>
<dbReference type="InterPro" id="IPR041698">
    <property type="entry name" value="Methyltransf_25"/>
</dbReference>
<dbReference type="AlphaFoldDB" id="A0A3M9YGW2"/>
<comment type="caution">
    <text evidence="2">The sequence shown here is derived from an EMBL/GenBank/DDBJ whole genome shotgun (WGS) entry which is preliminary data.</text>
</comment>
<dbReference type="EMBL" id="RBVV01000012">
    <property type="protein sequence ID" value="RNJ59807.1"/>
    <property type="molecule type" value="Genomic_DNA"/>
</dbReference>
<keyword evidence="3" id="KW-1185">Reference proteome</keyword>
<dbReference type="RefSeq" id="XP_028497965.1">
    <property type="nucleotide sequence ID" value="XM_028635290.1"/>
</dbReference>
<dbReference type="InterPro" id="IPR029063">
    <property type="entry name" value="SAM-dependent_MTases_sf"/>
</dbReference>
<accession>A0A3M9YGW2</accession>